<reference evidence="2" key="1">
    <citation type="submission" date="2016-11" db="UniProtKB">
        <authorList>
            <consortium name="WormBaseParasite"/>
        </authorList>
    </citation>
    <scope>IDENTIFICATION</scope>
</reference>
<dbReference type="OrthoDB" id="10031946at2759"/>
<organism evidence="1 2">
    <name type="scientific">Macrostomum lignano</name>
    <dbReference type="NCBI Taxonomy" id="282301"/>
    <lineage>
        <taxon>Eukaryota</taxon>
        <taxon>Metazoa</taxon>
        <taxon>Spiralia</taxon>
        <taxon>Lophotrochozoa</taxon>
        <taxon>Platyhelminthes</taxon>
        <taxon>Rhabditophora</taxon>
        <taxon>Macrostomorpha</taxon>
        <taxon>Macrostomida</taxon>
        <taxon>Macrostomidae</taxon>
        <taxon>Macrostomum</taxon>
    </lineage>
</organism>
<dbReference type="AlphaFoldDB" id="A0A1I8IK68"/>
<evidence type="ECO:0000313" key="2">
    <source>
        <dbReference type="WBParaSite" id="maker-uti_cns_0013297-snap-gene-0.2-mRNA-1"/>
    </source>
</evidence>
<protein>
    <submittedName>
        <fullName evidence="2">Uncharacterized protein</fullName>
    </submittedName>
</protein>
<dbReference type="PANTHER" id="PTHR31909">
    <property type="entry name" value="CHROMOSOME 20 ORF85 FAMILY MEMBER"/>
    <property type="match status" value="1"/>
</dbReference>
<name>A0A1I8IK68_9PLAT</name>
<accession>A0A1I8IK68</accession>
<dbReference type="InterPro" id="IPR020339">
    <property type="entry name" value="C20orf85-like"/>
</dbReference>
<dbReference type="WBParaSite" id="maker-uti_cns_0013297-snap-gene-0.2-mRNA-1">
    <property type="protein sequence ID" value="maker-uti_cns_0013297-snap-gene-0.2-mRNA-1"/>
    <property type="gene ID" value="maker-uti_cns_0013297-snap-gene-0.2"/>
</dbReference>
<sequence>MAGNKEKPELPDHDFTAKDRIWKDHCDKEKNFARHWQGTWGFMAQSYDEVIKDELPKLRNPELQKLKQNQLKQQQTEKSSDDGCIRAQPSSKPVPRTTGREIGWRSSEPSLVLDKYGREARPRGSLIRQFNWPTEALP</sequence>
<proteinExistence type="predicted"/>
<evidence type="ECO:0000313" key="1">
    <source>
        <dbReference type="Proteomes" id="UP000095280"/>
    </source>
</evidence>
<dbReference type="Pfam" id="PF14945">
    <property type="entry name" value="LLC1"/>
    <property type="match status" value="1"/>
</dbReference>
<dbReference type="Proteomes" id="UP000095280">
    <property type="component" value="Unplaced"/>
</dbReference>
<dbReference type="PANTHER" id="PTHR31909:SF3">
    <property type="entry name" value="SIMILAR TO PROTEIN C20ORF85 HOMOLOG"/>
    <property type="match status" value="1"/>
</dbReference>
<keyword evidence="1" id="KW-1185">Reference proteome</keyword>